<organism evidence="1 2">
    <name type="scientific">Candidatus Enterococcus dunnyi</name>
    <dbReference type="NCBI Taxonomy" id="1834192"/>
    <lineage>
        <taxon>Bacteria</taxon>
        <taxon>Bacillati</taxon>
        <taxon>Bacillota</taxon>
        <taxon>Bacilli</taxon>
        <taxon>Lactobacillales</taxon>
        <taxon>Enterococcaceae</taxon>
        <taxon>Enterococcus</taxon>
    </lineage>
</organism>
<dbReference type="PANTHER" id="PTHR23416:SF78">
    <property type="entry name" value="LIPOPOLYSACCHARIDE BIOSYNTHESIS O-ACETYL TRANSFERASE WBBJ-RELATED"/>
    <property type="match status" value="1"/>
</dbReference>
<dbReference type="PANTHER" id="PTHR23416">
    <property type="entry name" value="SIALIC ACID SYNTHASE-RELATED"/>
    <property type="match status" value="1"/>
</dbReference>
<evidence type="ECO:0000313" key="1">
    <source>
        <dbReference type="EMBL" id="WYJ95042.1"/>
    </source>
</evidence>
<dbReference type="RefSeq" id="WP_207114639.1">
    <property type="nucleotide sequence ID" value="NZ_CP147246.1"/>
</dbReference>
<dbReference type="InterPro" id="IPR051159">
    <property type="entry name" value="Hexapeptide_acetyltransf"/>
</dbReference>
<sequence>MEIRIIKKVMEKVKGDTFQIDNSISDSELFFIAVNKFCQYLRGIYRGIGIKGNKKKIFIGKKVILRNKKRIYMGSLIKIGDYTELDGLSKNGLRFGNNCSIGKHTTIRGTGSLASLGVGITFGNNSSCADYCFFGCSGGIIIGDDVIMGQNVRFHAQSHNHQDTNVLIRKQGVTSKGIHVGNNNWIGSGVVILDGIKIGNNCVIGANTLVNRNIPSNSVAVGNPVRIIKNRVG</sequence>
<reference evidence="1" key="2">
    <citation type="submission" date="2024-03" db="EMBL/GenBank/DDBJ databases">
        <title>The Genome Sequence of Enterococcus sp. DIV0238c.</title>
        <authorList>
            <consortium name="The Broad Institute Genomics Platform"/>
            <consortium name="The Broad Institute Microbial Omics Core"/>
            <consortium name="The Broad Institute Genomic Center for Infectious Diseases"/>
            <person name="Earl A."/>
            <person name="Manson A."/>
            <person name="Gilmore M."/>
            <person name="Schwartman J."/>
            <person name="Shea T."/>
            <person name="Abouelleil A."/>
            <person name="Cao P."/>
            <person name="Chapman S."/>
            <person name="Cusick C."/>
            <person name="Young S."/>
            <person name="Neafsey D."/>
            <person name="Nusbaum C."/>
            <person name="Birren B."/>
        </authorList>
    </citation>
    <scope>NUCLEOTIDE SEQUENCE</scope>
    <source>
        <strain evidence="1">9D6_DIV0238</strain>
    </source>
</reference>
<gene>
    <name evidence="1" type="ORF">A5889_002584</name>
</gene>
<protein>
    <recommendedName>
        <fullName evidence="3">Transferase</fullName>
    </recommendedName>
</protein>
<dbReference type="Gene3D" id="2.160.10.10">
    <property type="entry name" value="Hexapeptide repeat proteins"/>
    <property type="match status" value="2"/>
</dbReference>
<dbReference type="InterPro" id="IPR001451">
    <property type="entry name" value="Hexapep"/>
</dbReference>
<dbReference type="InterPro" id="IPR011004">
    <property type="entry name" value="Trimer_LpxA-like_sf"/>
</dbReference>
<evidence type="ECO:0008006" key="3">
    <source>
        <dbReference type="Google" id="ProtNLM"/>
    </source>
</evidence>
<dbReference type="SUPFAM" id="SSF51161">
    <property type="entry name" value="Trimeric LpxA-like enzymes"/>
    <property type="match status" value="1"/>
</dbReference>
<dbReference type="Proteomes" id="UP000196151">
    <property type="component" value="Chromosome"/>
</dbReference>
<accession>A0AAQ3W3L4</accession>
<dbReference type="AlphaFoldDB" id="A0AAQ3W3L4"/>
<evidence type="ECO:0000313" key="2">
    <source>
        <dbReference type="Proteomes" id="UP000196151"/>
    </source>
</evidence>
<name>A0AAQ3W3L4_9ENTE</name>
<dbReference type="EMBL" id="CP147246">
    <property type="protein sequence ID" value="WYJ95042.1"/>
    <property type="molecule type" value="Genomic_DNA"/>
</dbReference>
<keyword evidence="2" id="KW-1185">Reference proteome</keyword>
<dbReference type="Pfam" id="PF00132">
    <property type="entry name" value="Hexapep"/>
    <property type="match status" value="1"/>
</dbReference>
<dbReference type="CDD" id="cd04647">
    <property type="entry name" value="LbH_MAT_like"/>
    <property type="match status" value="1"/>
</dbReference>
<reference evidence="1" key="1">
    <citation type="submission" date="2017-05" db="EMBL/GenBank/DDBJ databases">
        <authorList>
            <consortium name="The Broad Institute Genomics Platform"/>
            <consortium name="The Broad Institute Genomic Center for Infectious Diseases"/>
            <person name="Earl A."/>
            <person name="Manson A."/>
            <person name="Schwartman J."/>
            <person name="Gilmore M."/>
            <person name="Abouelleil A."/>
            <person name="Cao P."/>
            <person name="Chapman S."/>
            <person name="Cusick C."/>
            <person name="Shea T."/>
            <person name="Young S."/>
            <person name="Neafsey D."/>
            <person name="Nusbaum C."/>
            <person name="Birren B."/>
        </authorList>
    </citation>
    <scope>NUCLEOTIDE SEQUENCE</scope>
    <source>
        <strain evidence="1">9D6_DIV0238</strain>
    </source>
</reference>
<proteinExistence type="predicted"/>